<dbReference type="InterPro" id="IPR056789">
    <property type="entry name" value="LRR_R13L1-DRL21"/>
</dbReference>
<dbReference type="Pfam" id="PF25019">
    <property type="entry name" value="LRR_R13L1-DRL21"/>
    <property type="match status" value="1"/>
</dbReference>
<gene>
    <name evidence="2" type="ORF">SLEP1_g58458</name>
</gene>
<name>A0AAV5MS53_9ROSI</name>
<dbReference type="InterPro" id="IPR032675">
    <property type="entry name" value="LRR_dom_sf"/>
</dbReference>
<accession>A0AAV5MS53</accession>
<dbReference type="Gene3D" id="3.80.10.10">
    <property type="entry name" value="Ribonuclease Inhibitor"/>
    <property type="match status" value="3"/>
</dbReference>
<organism evidence="2 3">
    <name type="scientific">Rubroshorea leprosula</name>
    <dbReference type="NCBI Taxonomy" id="152421"/>
    <lineage>
        <taxon>Eukaryota</taxon>
        <taxon>Viridiplantae</taxon>
        <taxon>Streptophyta</taxon>
        <taxon>Embryophyta</taxon>
        <taxon>Tracheophyta</taxon>
        <taxon>Spermatophyta</taxon>
        <taxon>Magnoliopsida</taxon>
        <taxon>eudicotyledons</taxon>
        <taxon>Gunneridae</taxon>
        <taxon>Pentapetalae</taxon>
        <taxon>rosids</taxon>
        <taxon>malvids</taxon>
        <taxon>Malvales</taxon>
        <taxon>Dipterocarpaceae</taxon>
        <taxon>Rubroshorea</taxon>
    </lineage>
</organism>
<dbReference type="PANTHER" id="PTHR47186:SF19">
    <property type="entry name" value="LEUCINE-RICH REPEAT-CONTAINING PROTEIN 2"/>
    <property type="match status" value="1"/>
</dbReference>
<evidence type="ECO:0000313" key="2">
    <source>
        <dbReference type="EMBL" id="GKV51834.1"/>
    </source>
</evidence>
<keyword evidence="3" id="KW-1185">Reference proteome</keyword>
<evidence type="ECO:0000313" key="3">
    <source>
        <dbReference type="Proteomes" id="UP001054252"/>
    </source>
</evidence>
<evidence type="ECO:0000259" key="1">
    <source>
        <dbReference type="Pfam" id="PF25019"/>
    </source>
</evidence>
<dbReference type="EMBL" id="BPVZ01000549">
    <property type="protein sequence ID" value="GKV51834.1"/>
    <property type="molecule type" value="Genomic_DNA"/>
</dbReference>
<comment type="caution">
    <text evidence="2">The sequence shown here is derived from an EMBL/GenBank/DDBJ whole genome shotgun (WGS) entry which is preliminary data.</text>
</comment>
<protein>
    <recommendedName>
        <fullName evidence="1">R13L1/DRL21-like LRR repeat region domain-containing protein</fullName>
    </recommendedName>
</protein>
<sequence>MGSPSSRFIHGYRFFRLGLDLDTLRSLKLVRSDIESWSSCLDKSKHLRYLEIEKSRIEALPESLSKLYMLQTLKVMQCCGLKKLPDDTNKLDRLRHLYLDKLSLMPRGIGHLTSLETLPTFFVGREEGFTIEELGCLSQLRGKLVIQNLNFVTSKSEAIRARLNEKTELHELVFVWNQLMGLIQHKEVLEGLQPHSNLKSLSIINYNGSSYPSWIDGLSSLQQLKIKLCHQLISIPEDFRKLHSLSVLHITYCHKLRTIPEEWLASLTCLKELRMGPFWPELFEFPGLAKIHHLHASLEYLVLNGWAKLEDLPHQLQHLTTLKKLHITRFRVKAFPKWFGDLSIKELRIGPLHEGLTEFPELTFIHYLPSLERLELCGWNKLESLPHQLQHLTALKELLIGCFARVKALPEWLGNLSSLRELNISYCSELLLPSVEAMRRLSNLQSLIVEGCGLSGPECEKISHIPNIKIDGQAVQFQQHYSSIYSGTSEVKI</sequence>
<feature type="domain" description="R13L1/DRL21-like LRR repeat region" evidence="1">
    <location>
        <begin position="131"/>
        <end position="252"/>
    </location>
</feature>
<dbReference type="Proteomes" id="UP001054252">
    <property type="component" value="Unassembled WGS sequence"/>
</dbReference>
<proteinExistence type="predicted"/>
<dbReference type="SUPFAM" id="SSF52058">
    <property type="entry name" value="L domain-like"/>
    <property type="match status" value="2"/>
</dbReference>
<reference evidence="2 3" key="1">
    <citation type="journal article" date="2021" name="Commun. Biol.">
        <title>The genome of Shorea leprosula (Dipterocarpaceae) highlights the ecological relevance of drought in aseasonal tropical rainforests.</title>
        <authorList>
            <person name="Ng K.K.S."/>
            <person name="Kobayashi M.J."/>
            <person name="Fawcett J.A."/>
            <person name="Hatakeyama M."/>
            <person name="Paape T."/>
            <person name="Ng C.H."/>
            <person name="Ang C.C."/>
            <person name="Tnah L.H."/>
            <person name="Lee C.T."/>
            <person name="Nishiyama T."/>
            <person name="Sese J."/>
            <person name="O'Brien M.J."/>
            <person name="Copetti D."/>
            <person name="Mohd Noor M.I."/>
            <person name="Ong R.C."/>
            <person name="Putra M."/>
            <person name="Sireger I.Z."/>
            <person name="Indrioko S."/>
            <person name="Kosugi Y."/>
            <person name="Izuno A."/>
            <person name="Isagi Y."/>
            <person name="Lee S.L."/>
            <person name="Shimizu K.K."/>
        </authorList>
    </citation>
    <scope>NUCLEOTIDE SEQUENCE [LARGE SCALE GENOMIC DNA]</scope>
    <source>
        <strain evidence="2">214</strain>
    </source>
</reference>
<dbReference type="PANTHER" id="PTHR47186">
    <property type="entry name" value="LEUCINE-RICH REPEAT-CONTAINING PROTEIN 57"/>
    <property type="match status" value="1"/>
</dbReference>
<dbReference type="AlphaFoldDB" id="A0AAV5MS53"/>